<sequence>MNSRVVSLDSKAEEYLNIQTFMKHNFNIYKRGFYDKMYTVASNVTSSQTSLATSLVRQLTEHQIQLGSDLDFVKIQLAELVNHPKETGDAKKGEGGQSSWRSRGPSSKGPGPSSKRGEETSSSKNRNGFDQEQSY</sequence>
<gene>
    <name evidence="2" type="ORF">F511_06923</name>
</gene>
<dbReference type="OrthoDB" id="342281at2759"/>
<protein>
    <submittedName>
        <fullName evidence="2">Uncharacterized protein</fullName>
    </submittedName>
</protein>
<feature type="compositionally biased region" description="Basic and acidic residues" evidence="1">
    <location>
        <begin position="83"/>
        <end position="94"/>
    </location>
</feature>
<dbReference type="Proteomes" id="UP000250235">
    <property type="component" value="Unassembled WGS sequence"/>
</dbReference>
<organism evidence="2 3">
    <name type="scientific">Dorcoceras hygrometricum</name>
    <dbReference type="NCBI Taxonomy" id="472368"/>
    <lineage>
        <taxon>Eukaryota</taxon>
        <taxon>Viridiplantae</taxon>
        <taxon>Streptophyta</taxon>
        <taxon>Embryophyta</taxon>
        <taxon>Tracheophyta</taxon>
        <taxon>Spermatophyta</taxon>
        <taxon>Magnoliopsida</taxon>
        <taxon>eudicotyledons</taxon>
        <taxon>Gunneridae</taxon>
        <taxon>Pentapetalae</taxon>
        <taxon>asterids</taxon>
        <taxon>lamiids</taxon>
        <taxon>Lamiales</taxon>
        <taxon>Gesneriaceae</taxon>
        <taxon>Didymocarpoideae</taxon>
        <taxon>Trichosporeae</taxon>
        <taxon>Loxocarpinae</taxon>
        <taxon>Dorcoceras</taxon>
    </lineage>
</organism>
<dbReference type="AlphaFoldDB" id="A0A2Z7C3P4"/>
<accession>A0A2Z7C3P4</accession>
<reference evidence="2 3" key="1">
    <citation type="journal article" date="2015" name="Proc. Natl. Acad. Sci. U.S.A.">
        <title>The resurrection genome of Boea hygrometrica: A blueprint for survival of dehydration.</title>
        <authorList>
            <person name="Xiao L."/>
            <person name="Yang G."/>
            <person name="Zhang L."/>
            <person name="Yang X."/>
            <person name="Zhao S."/>
            <person name="Ji Z."/>
            <person name="Zhou Q."/>
            <person name="Hu M."/>
            <person name="Wang Y."/>
            <person name="Chen M."/>
            <person name="Xu Y."/>
            <person name="Jin H."/>
            <person name="Xiao X."/>
            <person name="Hu G."/>
            <person name="Bao F."/>
            <person name="Hu Y."/>
            <person name="Wan P."/>
            <person name="Li L."/>
            <person name="Deng X."/>
            <person name="Kuang T."/>
            <person name="Xiang C."/>
            <person name="Zhu J.K."/>
            <person name="Oliver M.J."/>
            <person name="He Y."/>
        </authorList>
    </citation>
    <scope>NUCLEOTIDE SEQUENCE [LARGE SCALE GENOMIC DNA]</scope>
    <source>
        <strain evidence="3">cv. XS01</strain>
    </source>
</reference>
<evidence type="ECO:0000313" key="3">
    <source>
        <dbReference type="Proteomes" id="UP000250235"/>
    </source>
</evidence>
<evidence type="ECO:0000256" key="1">
    <source>
        <dbReference type="SAM" id="MobiDB-lite"/>
    </source>
</evidence>
<evidence type="ECO:0000313" key="2">
    <source>
        <dbReference type="EMBL" id="KZV38865.1"/>
    </source>
</evidence>
<proteinExistence type="predicted"/>
<feature type="compositionally biased region" description="Low complexity" evidence="1">
    <location>
        <begin position="97"/>
        <end position="114"/>
    </location>
</feature>
<keyword evidence="3" id="KW-1185">Reference proteome</keyword>
<name>A0A2Z7C3P4_9LAMI</name>
<feature type="compositionally biased region" description="Polar residues" evidence="1">
    <location>
        <begin position="122"/>
        <end position="135"/>
    </location>
</feature>
<dbReference type="EMBL" id="KV001692">
    <property type="protein sequence ID" value="KZV38865.1"/>
    <property type="molecule type" value="Genomic_DNA"/>
</dbReference>
<feature type="region of interest" description="Disordered" evidence="1">
    <location>
        <begin position="83"/>
        <end position="135"/>
    </location>
</feature>